<feature type="compositionally biased region" description="Basic and acidic residues" evidence="17">
    <location>
        <begin position="239"/>
        <end position="251"/>
    </location>
</feature>
<keyword evidence="7" id="KW-0949">S-adenosyl-L-methionine</keyword>
<evidence type="ECO:0000259" key="18">
    <source>
        <dbReference type="PROSITE" id="PS50280"/>
    </source>
</evidence>
<keyword evidence="9" id="KW-0677">Repeat</keyword>
<evidence type="ECO:0000256" key="12">
    <source>
        <dbReference type="ARBA" id="ARBA00023015"/>
    </source>
</evidence>
<feature type="region of interest" description="Disordered" evidence="17">
    <location>
        <begin position="130"/>
        <end position="166"/>
    </location>
</feature>
<dbReference type="InterPro" id="IPR007728">
    <property type="entry name" value="Pre-SET_dom"/>
</dbReference>
<dbReference type="GO" id="GO:0003677">
    <property type="term" value="F:DNA binding"/>
    <property type="evidence" value="ECO:0007669"/>
    <property type="project" value="InterPro"/>
</dbReference>
<evidence type="ECO:0000256" key="7">
    <source>
        <dbReference type="ARBA" id="ARBA00022691"/>
    </source>
</evidence>
<dbReference type="InterPro" id="IPR047232">
    <property type="entry name" value="SETDB1/2-like_MBD"/>
</dbReference>
<dbReference type="InterPro" id="IPR041291">
    <property type="entry name" value="TUDOR_5"/>
</dbReference>
<dbReference type="SMART" id="SM00317">
    <property type="entry name" value="SET"/>
    <property type="match status" value="1"/>
</dbReference>
<gene>
    <name evidence="22" type="ORF">BEMITA_LOCUS13612</name>
</gene>
<evidence type="ECO:0000256" key="15">
    <source>
        <dbReference type="ARBA" id="ARBA00023242"/>
    </source>
</evidence>
<dbReference type="InterPro" id="IPR002999">
    <property type="entry name" value="Tudor"/>
</dbReference>
<evidence type="ECO:0000256" key="8">
    <source>
        <dbReference type="ARBA" id="ARBA00022723"/>
    </source>
</evidence>
<evidence type="ECO:0000256" key="5">
    <source>
        <dbReference type="ARBA" id="ARBA00022603"/>
    </source>
</evidence>
<dbReference type="EMBL" id="OU963870">
    <property type="protein sequence ID" value="CAH0395429.1"/>
    <property type="molecule type" value="Genomic_DNA"/>
</dbReference>
<keyword evidence="4" id="KW-0678">Repressor</keyword>
<dbReference type="GO" id="GO:0032259">
    <property type="term" value="P:methylation"/>
    <property type="evidence" value="ECO:0007669"/>
    <property type="project" value="UniProtKB-KW"/>
</dbReference>
<evidence type="ECO:0008006" key="24">
    <source>
        <dbReference type="Google" id="ProtNLM"/>
    </source>
</evidence>
<dbReference type="CDD" id="cd21181">
    <property type="entry name" value="Tudor_SETDB1_rpt2"/>
    <property type="match status" value="1"/>
</dbReference>
<dbReference type="Pfam" id="PF05033">
    <property type="entry name" value="Pre-SET"/>
    <property type="match status" value="1"/>
</dbReference>
<dbReference type="CDD" id="cd10517">
    <property type="entry name" value="SET_SETDB1"/>
    <property type="match status" value="1"/>
</dbReference>
<dbReference type="InterPro" id="IPR051516">
    <property type="entry name" value="SETDB_methyltransferase"/>
</dbReference>
<evidence type="ECO:0000259" key="19">
    <source>
        <dbReference type="PROSITE" id="PS50867"/>
    </source>
</evidence>
<dbReference type="GO" id="GO:0005634">
    <property type="term" value="C:nucleus"/>
    <property type="evidence" value="ECO:0007669"/>
    <property type="project" value="UniProtKB-SubCell"/>
</dbReference>
<feature type="compositionally biased region" description="Basic and acidic residues" evidence="17">
    <location>
        <begin position="362"/>
        <end position="373"/>
    </location>
</feature>
<reference evidence="22" key="1">
    <citation type="submission" date="2021-12" db="EMBL/GenBank/DDBJ databases">
        <authorList>
            <person name="King R."/>
        </authorList>
    </citation>
    <scope>NUCLEOTIDE SEQUENCE</scope>
</reference>
<dbReference type="KEGG" id="btab:109030364"/>
<feature type="compositionally biased region" description="Basic and acidic residues" evidence="17">
    <location>
        <begin position="299"/>
        <end position="309"/>
    </location>
</feature>
<feature type="compositionally biased region" description="Basic and acidic residues" evidence="17">
    <location>
        <begin position="470"/>
        <end position="493"/>
    </location>
</feature>
<accession>A0A9P0AN67</accession>
<organism evidence="22 23">
    <name type="scientific">Bemisia tabaci</name>
    <name type="common">Sweetpotato whitefly</name>
    <name type="synonym">Aleurodes tabaci</name>
    <dbReference type="NCBI Taxonomy" id="7038"/>
    <lineage>
        <taxon>Eukaryota</taxon>
        <taxon>Metazoa</taxon>
        <taxon>Ecdysozoa</taxon>
        <taxon>Arthropoda</taxon>
        <taxon>Hexapoda</taxon>
        <taxon>Insecta</taxon>
        <taxon>Pterygota</taxon>
        <taxon>Neoptera</taxon>
        <taxon>Paraneoptera</taxon>
        <taxon>Hemiptera</taxon>
        <taxon>Sternorrhyncha</taxon>
        <taxon>Aleyrodoidea</taxon>
        <taxon>Aleyrodidae</taxon>
        <taxon>Aleyrodinae</taxon>
        <taxon>Bemisia</taxon>
    </lineage>
</organism>
<dbReference type="PROSITE" id="PS50982">
    <property type="entry name" value="MBD"/>
    <property type="match status" value="1"/>
</dbReference>
<dbReference type="SUPFAM" id="SSF63748">
    <property type="entry name" value="Tudor/PWWP/MBT"/>
    <property type="match status" value="1"/>
</dbReference>
<dbReference type="Gene3D" id="3.30.890.10">
    <property type="entry name" value="Methyl-cpg-binding Protein 2, Chain A"/>
    <property type="match status" value="1"/>
</dbReference>
<evidence type="ECO:0000256" key="6">
    <source>
        <dbReference type="ARBA" id="ARBA00022679"/>
    </source>
</evidence>
<dbReference type="SUPFAM" id="SSF54171">
    <property type="entry name" value="DNA-binding domain"/>
    <property type="match status" value="1"/>
</dbReference>
<dbReference type="SMART" id="SM00391">
    <property type="entry name" value="MBD"/>
    <property type="match status" value="1"/>
</dbReference>
<keyword evidence="5" id="KW-0489">Methyltransferase</keyword>
<dbReference type="PROSITE" id="PS50280">
    <property type="entry name" value="SET"/>
    <property type="match status" value="1"/>
</dbReference>
<dbReference type="InterPro" id="IPR001739">
    <property type="entry name" value="Methyl_CpG_DNA-bd"/>
</dbReference>
<feature type="coiled-coil region" evidence="16">
    <location>
        <begin position="686"/>
        <end position="713"/>
    </location>
</feature>
<keyword evidence="23" id="KW-1185">Reference proteome</keyword>
<dbReference type="PANTHER" id="PTHR46024">
    <property type="entry name" value="HISTONE-LYSINE N-METHYLTRANSFERASE EGGLESS"/>
    <property type="match status" value="1"/>
</dbReference>
<feature type="region of interest" description="Disordered" evidence="17">
    <location>
        <begin position="1"/>
        <end position="29"/>
    </location>
</feature>
<keyword evidence="6" id="KW-0808">Transferase</keyword>
<evidence type="ECO:0000256" key="10">
    <source>
        <dbReference type="ARBA" id="ARBA00022833"/>
    </source>
</evidence>
<evidence type="ECO:0000256" key="2">
    <source>
        <dbReference type="ARBA" id="ARBA00004286"/>
    </source>
</evidence>
<dbReference type="SMART" id="SM00468">
    <property type="entry name" value="PreSET"/>
    <property type="match status" value="1"/>
</dbReference>
<keyword evidence="3" id="KW-0158">Chromosome</keyword>
<dbReference type="Proteomes" id="UP001152759">
    <property type="component" value="Chromosome 9"/>
</dbReference>
<evidence type="ECO:0000256" key="11">
    <source>
        <dbReference type="ARBA" id="ARBA00022853"/>
    </source>
</evidence>
<dbReference type="Pfam" id="PF01429">
    <property type="entry name" value="MBD"/>
    <property type="match status" value="1"/>
</dbReference>
<feature type="compositionally biased region" description="Basic and acidic residues" evidence="17">
    <location>
        <begin position="1540"/>
        <end position="1556"/>
    </location>
</feature>
<dbReference type="Gene3D" id="2.170.270.10">
    <property type="entry name" value="SET domain"/>
    <property type="match status" value="2"/>
</dbReference>
<protein>
    <recommendedName>
        <fullName evidence="24">Histone-lysine N-methyltransferase eggless</fullName>
    </recommendedName>
</protein>
<feature type="compositionally biased region" description="Acidic residues" evidence="17">
    <location>
        <begin position="1"/>
        <end position="14"/>
    </location>
</feature>
<dbReference type="SMART" id="SM00333">
    <property type="entry name" value="TUDOR"/>
    <property type="match status" value="2"/>
</dbReference>
<dbReference type="Pfam" id="PF18358">
    <property type="entry name" value="Tudor_4"/>
    <property type="match status" value="1"/>
</dbReference>
<dbReference type="Gene3D" id="2.30.30.140">
    <property type="match status" value="2"/>
</dbReference>
<keyword evidence="12" id="KW-0805">Transcription regulation</keyword>
<dbReference type="InterPro" id="IPR041292">
    <property type="entry name" value="Tudor_4"/>
</dbReference>
<evidence type="ECO:0000259" key="20">
    <source>
        <dbReference type="PROSITE" id="PS50868"/>
    </source>
</evidence>
<evidence type="ECO:0000256" key="4">
    <source>
        <dbReference type="ARBA" id="ARBA00022491"/>
    </source>
</evidence>
<evidence type="ECO:0000256" key="13">
    <source>
        <dbReference type="ARBA" id="ARBA00023054"/>
    </source>
</evidence>
<feature type="region of interest" description="Disordered" evidence="17">
    <location>
        <begin position="206"/>
        <end position="493"/>
    </location>
</feature>
<dbReference type="CDD" id="cd01395">
    <property type="entry name" value="HMT_MBD"/>
    <property type="match status" value="1"/>
</dbReference>
<keyword evidence="8" id="KW-0479">Metal-binding</keyword>
<feature type="compositionally biased region" description="Basic and acidic residues" evidence="17">
    <location>
        <begin position="146"/>
        <end position="158"/>
    </location>
</feature>
<evidence type="ECO:0000256" key="14">
    <source>
        <dbReference type="ARBA" id="ARBA00023163"/>
    </source>
</evidence>
<evidence type="ECO:0000256" key="17">
    <source>
        <dbReference type="SAM" id="MobiDB-lite"/>
    </source>
</evidence>
<dbReference type="Pfam" id="PF00856">
    <property type="entry name" value="SET"/>
    <property type="match status" value="1"/>
</dbReference>
<evidence type="ECO:0000313" key="23">
    <source>
        <dbReference type="Proteomes" id="UP001152759"/>
    </source>
</evidence>
<sequence>MEVDDSDDIMEIDQNDSVAPSWPAPPVAQPECIDMTSDDEAPVVINIQSKDSASTILKKFCKSNSDPVPEAPTNVEQSISKLNQISVTAVNTIDNQNLTSNGQNSNHNVKAVEADCIELDDDVTICDPSPANLTTTLPSSAGNPKDVADSGEKSEETTNGHQPLVQNHSNQQALNRLVETCVQDSSSSKPNNSNDECEMVILTDDDEKEESNTSVSNAAPASDASVHSNGEEASTNTDPTDKINLTDDKKVRNSVSNDQDADVVVLTDDENTPDSGTPKEAASDDGKSVASKSLVTDEPDQKTSVHEASADETSVEDTISLVKIDLTDDEPSDMKDESTVSTAVPQGEPKISEKLGSTTKDIPLKAEDDEKKPNSCSFDQDINMVILTDDECTPDTKKTPAEVKPDSEESTDGDKPVSNDPQQKTEVSKTVADEKSPKDTVQLVKIDLTDDDPSEKEDEKVTSTVPDKSLISEESKIPEKSETNKQEAPKIDVCDVDLTDEEGPEPKGATGIASIQTPEGTIIGKAINPNLKDDSLFKTPKPPTAVEVIDIEAIREKRLGSYECVNPNCKSGEGLRLAETFVMTYYNVKPKRGLKMCEECYNTAMNYADSLLQKLEKHESIFDVPHNPDSLIVSLDLDSDDESETKAENPELKRRKLFKTSENYLDETIQKVLNKYDFKFQMEEGNKKVASEIERIKAEFDSMKLEIDVHTQNLKDMHNQIHDPYRPRYTPVRELSIIDCHIQPYGCRVPLKTDRNKPLIFQPNVPQQLSPQRGVFQRPQLPAPRQPTTAFPSSHRMAVATKKVTPFNKSNILDTKNFSTLNSDIVQLIPAKIMPPPNLPSQGPLIRTPVKVNEIVYYMKSTLYGVWIPGKVMKVSAVDRKSAQGPFKFLYKIRPEPVKKYSDAYRSVFGKFLAYYHPASVRLPVGTRVIAIFKEENDKGKSDKFYAGVIAEIPKSINKFRYLVFFDDGYAQYINHEDIRVVCESSANVWDDVLPEFKDFIQKYISDYPERPMVKLQKKQMVKTEWNGKWWIARVLEIDASLVKMWFDADRRVEWIYRGSTRLGPLFAAHKRQESGDRLVRGNLRNRNTPYVEYTRQEGEGAVESKDGSYDSPQAYPEVVEKRAVARKSGTGKPSMQRSPDAARKENQMTIPNTRYIPVKVPSKLDLVDTSRAIRPRTFSPHQCGPRCVSWVGYTGDEGKGYGPLVLPLLFGFERVLTKLRNKGIIFYIAPCGRRLRNISEIHRYLRITKSLMTVDQFSFEEWVNCLSEFKITRCFNYIKDLSYGKEKQPISCVNYLDNLMPQYVHYITEREPREGVHLNLDPGFLVCCDCTDDCQNKEKCACWQLTMEGQKVIPGMDDAELNEGYIYRRLPERIVTGIYECNSRCRCSKTTCLNRVVQHPLMQRLQLFKTERKGWGIRCLNDIPIGSFICIYAGHLLTENSANEEGKNYGDEYLAELDYIEVIERIKEDYEESVPEELMSEAEKSAGSSEDSEEERSKSRPTSPRSRKMDAEFELKCASSEQSEFKMMLRKKPDKSKKKSDDKSSSDGEKSSNKEDDGDSDGDGDDRKQNRAPLRFNPTVDEDPGDEKEGKSLRYLFGEDECVYVMDAKCNGNIGRYLNHSCEPNVFVQNVFVDTHDLRFPWVAFFALNYIPAGQELTWDYNYDVNSVPGKVLYCYCNSSECRGRLL</sequence>
<feature type="domain" description="SET" evidence="18">
    <location>
        <begin position="1404"/>
        <end position="1663"/>
    </location>
</feature>
<dbReference type="GO" id="GO:0008270">
    <property type="term" value="F:zinc ion binding"/>
    <property type="evidence" value="ECO:0007669"/>
    <property type="project" value="InterPro"/>
</dbReference>
<evidence type="ECO:0000259" key="21">
    <source>
        <dbReference type="PROSITE" id="PS50982"/>
    </source>
</evidence>
<evidence type="ECO:0000256" key="9">
    <source>
        <dbReference type="ARBA" id="ARBA00022737"/>
    </source>
</evidence>
<keyword evidence="14" id="KW-0804">Transcription</keyword>
<dbReference type="InterPro" id="IPR003616">
    <property type="entry name" value="Post-SET_dom"/>
</dbReference>
<feature type="compositionally biased region" description="Acidic residues" evidence="17">
    <location>
        <begin position="1472"/>
        <end position="1481"/>
    </location>
</feature>
<dbReference type="Pfam" id="PF18359">
    <property type="entry name" value="Tudor_5"/>
    <property type="match status" value="1"/>
</dbReference>
<dbReference type="InterPro" id="IPR001214">
    <property type="entry name" value="SET_dom"/>
</dbReference>
<name>A0A9P0AN67_BEMTA</name>
<dbReference type="GO" id="GO:0070828">
    <property type="term" value="P:heterochromatin organization"/>
    <property type="evidence" value="ECO:0007669"/>
    <property type="project" value="TreeGrafter"/>
</dbReference>
<proteinExistence type="predicted"/>
<keyword evidence="11" id="KW-0156">Chromatin regulator</keyword>
<evidence type="ECO:0000256" key="16">
    <source>
        <dbReference type="SAM" id="Coils"/>
    </source>
</evidence>
<feature type="compositionally biased region" description="Basic residues" evidence="17">
    <location>
        <begin position="1529"/>
        <end position="1539"/>
    </location>
</feature>
<feature type="compositionally biased region" description="Polar residues" evidence="17">
    <location>
        <begin position="212"/>
        <end position="238"/>
    </location>
</feature>
<keyword evidence="13 16" id="KW-0175">Coiled coil</keyword>
<evidence type="ECO:0000256" key="3">
    <source>
        <dbReference type="ARBA" id="ARBA00022454"/>
    </source>
</evidence>
<evidence type="ECO:0000256" key="1">
    <source>
        <dbReference type="ARBA" id="ARBA00004123"/>
    </source>
</evidence>
<dbReference type="GO" id="GO:0046974">
    <property type="term" value="F:histone H3K9 methyltransferase activity"/>
    <property type="evidence" value="ECO:0007669"/>
    <property type="project" value="TreeGrafter"/>
</dbReference>
<evidence type="ECO:0000313" key="22">
    <source>
        <dbReference type="EMBL" id="CAH0395429.1"/>
    </source>
</evidence>
<feature type="domain" description="Pre-SET" evidence="19">
    <location>
        <begin position="1327"/>
        <end position="1401"/>
    </location>
</feature>
<dbReference type="GO" id="GO:0010629">
    <property type="term" value="P:negative regulation of gene expression"/>
    <property type="evidence" value="ECO:0007669"/>
    <property type="project" value="TreeGrafter"/>
</dbReference>
<keyword evidence="15" id="KW-0539">Nucleus</keyword>
<dbReference type="PROSITE" id="PS50867">
    <property type="entry name" value="PRE_SET"/>
    <property type="match status" value="1"/>
</dbReference>
<keyword evidence="10" id="KW-0862">Zinc</keyword>
<comment type="subcellular location">
    <subcellularLocation>
        <location evidence="2">Chromosome</location>
    </subcellularLocation>
    <subcellularLocation>
        <location evidence="1">Nucleus</location>
    </subcellularLocation>
</comment>
<feature type="compositionally biased region" description="Polar residues" evidence="17">
    <location>
        <begin position="131"/>
        <end position="142"/>
    </location>
</feature>
<feature type="region of interest" description="Disordered" evidence="17">
    <location>
        <begin position="1472"/>
        <end position="1590"/>
    </location>
</feature>
<feature type="region of interest" description="Disordered" evidence="17">
    <location>
        <begin position="1124"/>
        <end position="1147"/>
    </location>
</feature>
<dbReference type="InterPro" id="IPR046341">
    <property type="entry name" value="SET_dom_sf"/>
</dbReference>
<dbReference type="GO" id="GO:0005694">
    <property type="term" value="C:chromosome"/>
    <property type="evidence" value="ECO:0007669"/>
    <property type="project" value="UniProtKB-SubCell"/>
</dbReference>
<dbReference type="PANTHER" id="PTHR46024:SF1">
    <property type="entry name" value="HISTONE-LYSINE N-METHYLTRANSFERASE EGGLESS"/>
    <property type="match status" value="1"/>
</dbReference>
<dbReference type="SUPFAM" id="SSF82199">
    <property type="entry name" value="SET domain"/>
    <property type="match status" value="1"/>
</dbReference>
<feature type="compositionally biased region" description="Basic and acidic residues" evidence="17">
    <location>
        <begin position="394"/>
        <end position="417"/>
    </location>
</feature>
<dbReference type="PROSITE" id="PS50868">
    <property type="entry name" value="POST_SET"/>
    <property type="match status" value="1"/>
</dbReference>
<feature type="domain" description="Post-SET" evidence="20">
    <location>
        <begin position="1672"/>
        <end position="1688"/>
    </location>
</feature>
<dbReference type="InterPro" id="IPR016177">
    <property type="entry name" value="DNA-bd_dom_sf"/>
</dbReference>
<feature type="domain" description="MBD" evidence="21">
    <location>
        <begin position="1199"/>
        <end position="1265"/>
    </location>
</feature>